<dbReference type="PANTHER" id="PTHR10422:SF38">
    <property type="entry name" value="CYTOCHROME B SUBUNIT OF NITRIC OXIDE REDUCTASE"/>
    <property type="match status" value="1"/>
</dbReference>
<dbReference type="Pfam" id="PF00115">
    <property type="entry name" value="COX1"/>
    <property type="match status" value="1"/>
</dbReference>
<feature type="transmembrane region" description="Helical" evidence="1">
    <location>
        <begin position="466"/>
        <end position="488"/>
    </location>
</feature>
<keyword evidence="4" id="KW-1185">Reference proteome</keyword>
<dbReference type="Proteomes" id="UP000217785">
    <property type="component" value="Unassembled WGS sequence"/>
</dbReference>
<dbReference type="PANTHER" id="PTHR10422">
    <property type="entry name" value="CYTOCHROME C OXIDASE SUBUNIT 1"/>
    <property type="match status" value="1"/>
</dbReference>
<dbReference type="GO" id="GO:0009060">
    <property type="term" value="P:aerobic respiration"/>
    <property type="evidence" value="ECO:0007669"/>
    <property type="project" value="InterPro"/>
</dbReference>
<organism evidence="3 4">
    <name type="scientific">Effusibacillus lacus</name>
    <dbReference type="NCBI Taxonomy" id="1348429"/>
    <lineage>
        <taxon>Bacteria</taxon>
        <taxon>Bacillati</taxon>
        <taxon>Bacillota</taxon>
        <taxon>Bacilli</taxon>
        <taxon>Bacillales</taxon>
        <taxon>Alicyclobacillaceae</taxon>
        <taxon>Effusibacillus</taxon>
    </lineage>
</organism>
<feature type="transmembrane region" description="Helical" evidence="1">
    <location>
        <begin position="307"/>
        <end position="330"/>
    </location>
</feature>
<feature type="transmembrane region" description="Helical" evidence="1">
    <location>
        <begin position="500"/>
        <end position="526"/>
    </location>
</feature>
<feature type="transmembrane region" description="Helical" evidence="1">
    <location>
        <begin position="567"/>
        <end position="588"/>
    </location>
</feature>
<gene>
    <name evidence="3" type="ORF">EFBL_3053</name>
</gene>
<feature type="domain" description="Nitric oxide reductase subunit B cytochrome c-like" evidence="2">
    <location>
        <begin position="50"/>
        <end position="237"/>
    </location>
</feature>
<keyword evidence="1" id="KW-0472">Membrane</keyword>
<feature type="transmembrane region" description="Helical" evidence="1">
    <location>
        <begin position="737"/>
        <end position="759"/>
    </location>
</feature>
<comment type="caution">
    <text evidence="3">The sequence shown here is derived from an EMBL/GenBank/DDBJ whole genome shotgun (WGS) entry which is preliminary data.</text>
</comment>
<keyword evidence="1" id="KW-0812">Transmembrane</keyword>
<evidence type="ECO:0000313" key="3">
    <source>
        <dbReference type="EMBL" id="GAX91384.1"/>
    </source>
</evidence>
<feature type="transmembrane region" description="Helical" evidence="1">
    <location>
        <begin position="686"/>
        <end position="708"/>
    </location>
</feature>
<keyword evidence="1" id="KW-1133">Transmembrane helix</keyword>
<feature type="transmembrane region" description="Helical" evidence="1">
    <location>
        <begin position="250"/>
        <end position="271"/>
    </location>
</feature>
<dbReference type="AlphaFoldDB" id="A0A292YSI0"/>
<feature type="transmembrane region" description="Helical" evidence="1">
    <location>
        <begin position="434"/>
        <end position="454"/>
    </location>
</feature>
<feature type="transmembrane region" description="Helical" evidence="1">
    <location>
        <begin position="609"/>
        <end position="631"/>
    </location>
</feature>
<dbReference type="GO" id="GO:0004129">
    <property type="term" value="F:cytochrome-c oxidase activity"/>
    <property type="evidence" value="ECO:0007669"/>
    <property type="project" value="InterPro"/>
</dbReference>
<dbReference type="EMBL" id="BDUF01000095">
    <property type="protein sequence ID" value="GAX91384.1"/>
    <property type="molecule type" value="Genomic_DNA"/>
</dbReference>
<dbReference type="Gene3D" id="1.20.210.10">
    <property type="entry name" value="Cytochrome c oxidase-like, subunit I domain"/>
    <property type="match status" value="2"/>
</dbReference>
<feature type="transmembrane region" description="Helical" evidence="1">
    <location>
        <begin position="386"/>
        <end position="414"/>
    </location>
</feature>
<name>A0A292YSI0_9BACL</name>
<feature type="transmembrane region" description="Helical" evidence="1">
    <location>
        <begin position="23"/>
        <end position="43"/>
    </location>
</feature>
<dbReference type="GO" id="GO:0016020">
    <property type="term" value="C:membrane"/>
    <property type="evidence" value="ECO:0007669"/>
    <property type="project" value="InterPro"/>
</dbReference>
<proteinExistence type="predicted"/>
<evidence type="ECO:0000313" key="4">
    <source>
        <dbReference type="Proteomes" id="UP000217785"/>
    </source>
</evidence>
<dbReference type="Pfam" id="PF22085">
    <property type="entry name" value="NorB_cytochrome_c-like"/>
    <property type="match status" value="1"/>
</dbReference>
<dbReference type="SUPFAM" id="SSF81442">
    <property type="entry name" value="Cytochrome c oxidase subunit I-like"/>
    <property type="match status" value="1"/>
</dbReference>
<evidence type="ECO:0000256" key="1">
    <source>
        <dbReference type="SAM" id="Phobius"/>
    </source>
</evidence>
<dbReference type="InterPro" id="IPR000883">
    <property type="entry name" value="Cyt_C_Oxase_1"/>
</dbReference>
<evidence type="ECO:0000259" key="2">
    <source>
        <dbReference type="Pfam" id="PF22085"/>
    </source>
</evidence>
<feature type="transmembrane region" description="Helical" evidence="1">
    <location>
        <begin position="538"/>
        <end position="561"/>
    </location>
</feature>
<dbReference type="InterPro" id="IPR036927">
    <property type="entry name" value="Cyt_c_oxase-like_su1_sf"/>
</dbReference>
<reference evidence="4" key="1">
    <citation type="submission" date="2017-07" db="EMBL/GenBank/DDBJ databases">
        <title>Draft genome sequence of Effusibacillus lacus strain skLN1.</title>
        <authorList>
            <person name="Watanabe M."/>
            <person name="Kojima H."/>
            <person name="Fukui M."/>
        </authorList>
    </citation>
    <scope>NUCLEOTIDE SEQUENCE [LARGE SCALE GENOMIC DNA]</scope>
    <source>
        <strain evidence="4">skLN1</strain>
    </source>
</reference>
<sequence length="771" mass="86811">MKPELGGPRPGLGKKTNSILKQILILTLIVSFSVLLFGGYAIYKNTAPEPERIVTQDGLVLTTYEQIKGGQAVYQKYGLMDWGTTLGHGSYLGPDFTAEALHIYLTGMHEHYAKELHKTEFAKLTQEQQNVIIEKVKLEARENRYDAATGTLTLTAAQAAGLEKVRAHYKEMFTKGDFKAGLPENLIREEHMPATGRNYVAEGDQLQQIADFFFWTAWLSSTERPGLNYTYTNNWPYEEYAGNGPSYSSMWWSAVSVVLLILFTGVILYFYKRYNFEMEEAYEPGKFPKISLKNIAIYPSQRKAAKYFLVVTLLFLVQSLLGAALAHYYVEGNGFYGFDISTLLPFSAAKGYHLQLAIFWIATAWLAMGIYVAPLVSGREPKGQGLLVDILFWALIVVVAGSMIGEWLGVKGYLGNLWFLLGHQGWEYLELGRIWQILLATGLGIWLFIVGRGLKDALKSEEDKGGLVHLLFYSSIAVVFFYLFAFLINPGTHLTYADYWRWWIIHLWVEGIFEVFAVVVIGFLMVQMGLVTKKSTVRALLFQFTILLGSGVIGTGHHYYWVGVPDFWIALGAVFSALEVIPLTLLILEAWGQYKIMKDGGADFPYKGSFSFLISVAIWNLVGAGGLGFLINMPIVSYYQHGTQLTPAHGHGAMVGVYGFFSVAIMLYTMRNLVKPEAWNERLEKFSVWALNIGLAGMIAITLLPMGFLQLKKSYTDGFWAARAFEFYQDSTVNLLLWLRIIPDSVFLLGILPLVLLMWKAMRNLRPVDKQ</sequence>
<feature type="transmembrane region" description="Helical" evidence="1">
    <location>
        <begin position="651"/>
        <end position="674"/>
    </location>
</feature>
<dbReference type="InterPro" id="IPR054309">
    <property type="entry name" value="NorB_cytochrome_c-like"/>
</dbReference>
<dbReference type="RefSeq" id="WP_096183128.1">
    <property type="nucleotide sequence ID" value="NZ_BDUF01000095.1"/>
</dbReference>
<feature type="transmembrane region" description="Helical" evidence="1">
    <location>
        <begin position="352"/>
        <end position="374"/>
    </location>
</feature>
<dbReference type="GO" id="GO:0020037">
    <property type="term" value="F:heme binding"/>
    <property type="evidence" value="ECO:0007669"/>
    <property type="project" value="InterPro"/>
</dbReference>
<accession>A0A292YSI0</accession>
<dbReference type="OrthoDB" id="9767153at2"/>
<protein>
    <submittedName>
        <fullName evidence="3">Nitric oxide reductase</fullName>
    </submittedName>
</protein>